<accession>A0A7J6TC53</accession>
<evidence type="ECO:0000313" key="2">
    <source>
        <dbReference type="EMBL" id="KAF4742874.1"/>
    </source>
</evidence>
<evidence type="ECO:0000313" key="3">
    <source>
        <dbReference type="Proteomes" id="UP000553632"/>
    </source>
</evidence>
<proteinExistence type="predicted"/>
<dbReference type="EMBL" id="JABANO010011794">
    <property type="protein sequence ID" value="KAF4742874.1"/>
    <property type="molecule type" value="Genomic_DNA"/>
</dbReference>
<reference evidence="2 3" key="1">
    <citation type="submission" date="2020-04" db="EMBL/GenBank/DDBJ databases">
        <title>Perkinsus olseni comparative genomics.</title>
        <authorList>
            <person name="Bogema D.R."/>
        </authorList>
    </citation>
    <scope>NUCLEOTIDE SEQUENCE [LARGE SCALE GENOMIC DNA]</scope>
    <source>
        <strain evidence="2 3">ATCC PRA-207</strain>
    </source>
</reference>
<feature type="non-terminal residue" evidence="2">
    <location>
        <position position="198"/>
    </location>
</feature>
<dbReference type="Proteomes" id="UP000553632">
    <property type="component" value="Unassembled WGS sequence"/>
</dbReference>
<feature type="region of interest" description="Disordered" evidence="1">
    <location>
        <begin position="96"/>
        <end position="162"/>
    </location>
</feature>
<feature type="compositionally biased region" description="Polar residues" evidence="1">
    <location>
        <begin position="48"/>
        <end position="69"/>
    </location>
</feature>
<keyword evidence="3" id="KW-1185">Reference proteome</keyword>
<feature type="compositionally biased region" description="Polar residues" evidence="1">
    <location>
        <begin position="103"/>
        <end position="113"/>
    </location>
</feature>
<feature type="region of interest" description="Disordered" evidence="1">
    <location>
        <begin position="1"/>
        <end position="72"/>
    </location>
</feature>
<sequence length="198" mass="20964">ERNMFSPISRIPPGNEIAVPASKLDKATDCGSELNPMEAPPELPSHRPLSSDSDFISRNNAEGPQQFQVASLDDGIKAVDEMNRRTVTAPSTILGEVAGDSIPSGSISHSGLVSRSEGDPSPMEVEPASETSLASIDTVGRGSQDRVRQSAQPGSPPIPDGEYLATYGEATIWVGIKTKVEKGARMVKLEVAENPGER</sequence>
<organism evidence="2 3">
    <name type="scientific">Perkinsus olseni</name>
    <name type="common">Perkinsus atlanticus</name>
    <dbReference type="NCBI Taxonomy" id="32597"/>
    <lineage>
        <taxon>Eukaryota</taxon>
        <taxon>Sar</taxon>
        <taxon>Alveolata</taxon>
        <taxon>Perkinsozoa</taxon>
        <taxon>Perkinsea</taxon>
        <taxon>Perkinsida</taxon>
        <taxon>Perkinsidae</taxon>
        <taxon>Perkinsus</taxon>
    </lineage>
</organism>
<name>A0A7J6TC53_PEROL</name>
<gene>
    <name evidence="2" type="ORF">FOZ63_008904</name>
</gene>
<comment type="caution">
    <text evidence="2">The sequence shown here is derived from an EMBL/GenBank/DDBJ whole genome shotgun (WGS) entry which is preliminary data.</text>
</comment>
<dbReference type="AlphaFoldDB" id="A0A7J6TC53"/>
<evidence type="ECO:0000256" key="1">
    <source>
        <dbReference type="SAM" id="MobiDB-lite"/>
    </source>
</evidence>
<protein>
    <submittedName>
        <fullName evidence="2">Uncharacterized protein</fullName>
    </submittedName>
</protein>
<feature type="non-terminal residue" evidence="2">
    <location>
        <position position="1"/>
    </location>
</feature>